<accession>A0A0P9D921</accession>
<proteinExistence type="predicted"/>
<evidence type="ECO:0000313" key="1">
    <source>
        <dbReference type="EMBL" id="KPV49002.1"/>
    </source>
</evidence>
<reference evidence="1 2" key="1">
    <citation type="submission" date="2015-09" db="EMBL/GenBank/DDBJ databases">
        <title>Draft genome sequence of Kouleothrix aurantiaca JCM 19913.</title>
        <authorList>
            <person name="Hemp J."/>
        </authorList>
    </citation>
    <scope>NUCLEOTIDE SEQUENCE [LARGE SCALE GENOMIC DNA]</scope>
    <source>
        <strain evidence="1 2">COM-B</strain>
    </source>
</reference>
<sequence>MEARGALRASRSARIRLGAAPSAVFPLFTPEGERRWVEGWNPESVYPADGAAELHSVFLTHNHAAQPSIWAIVGLDAEHFRVSYLRAAPDSHVAFIAVECVEDGPGRTVATVSYTFTGLSAAGNDYVAGFTPEHYGEWIGQWEVAINRYLDSLRHASKMA</sequence>
<evidence type="ECO:0000313" key="2">
    <source>
        <dbReference type="Proteomes" id="UP000050509"/>
    </source>
</evidence>
<dbReference type="AlphaFoldDB" id="A0A0P9D921"/>
<keyword evidence="2" id="KW-1185">Reference proteome</keyword>
<organism evidence="1 2">
    <name type="scientific">Kouleothrix aurantiaca</name>
    <dbReference type="NCBI Taxonomy" id="186479"/>
    <lineage>
        <taxon>Bacteria</taxon>
        <taxon>Bacillati</taxon>
        <taxon>Chloroflexota</taxon>
        <taxon>Chloroflexia</taxon>
        <taxon>Chloroflexales</taxon>
        <taxon>Roseiflexineae</taxon>
        <taxon>Roseiflexaceae</taxon>
        <taxon>Kouleothrix</taxon>
    </lineage>
</organism>
<dbReference type="EMBL" id="LJCR01002257">
    <property type="protein sequence ID" value="KPV49002.1"/>
    <property type="molecule type" value="Genomic_DNA"/>
</dbReference>
<comment type="caution">
    <text evidence="1">The sequence shown here is derived from an EMBL/GenBank/DDBJ whole genome shotgun (WGS) entry which is preliminary data.</text>
</comment>
<protein>
    <recommendedName>
        <fullName evidence="3">Polyketide cyclase</fullName>
    </recommendedName>
</protein>
<dbReference type="Proteomes" id="UP000050509">
    <property type="component" value="Unassembled WGS sequence"/>
</dbReference>
<gene>
    <name evidence="1" type="ORF">SE17_35050</name>
</gene>
<evidence type="ECO:0008006" key="3">
    <source>
        <dbReference type="Google" id="ProtNLM"/>
    </source>
</evidence>
<name>A0A0P9D921_9CHLR</name>